<dbReference type="GO" id="GO:0006355">
    <property type="term" value="P:regulation of DNA-templated transcription"/>
    <property type="evidence" value="ECO:0007669"/>
    <property type="project" value="UniProtKB-ARBA"/>
</dbReference>
<dbReference type="AlphaFoldDB" id="A0A444GL79"/>
<accession>A0A444GL79</accession>
<evidence type="ECO:0000313" key="1">
    <source>
        <dbReference type="EMBL" id="RWW91676.1"/>
    </source>
</evidence>
<sequence>MKTNKILLLLKMRGPLTALDIAKELKITKEGVRLQLVKFIDEGLIEPETESKGVGRPQKFFRLTDAGNSKFPDTHAELTVRLIDIINNALGEDAMQTVIATNEAAVKKKYHIEIDPIDHLESKIEKLVEIRNREGYMAEYSKDSEGFVFIENHCPICAAATSCQGFCSSELNTFRSVLGKDVIVNRISHIISGDRRCAYRISQN</sequence>
<dbReference type="CDD" id="cd00090">
    <property type="entry name" value="HTH_ARSR"/>
    <property type="match status" value="1"/>
</dbReference>
<dbReference type="Gene3D" id="1.10.10.10">
    <property type="entry name" value="Winged helix-like DNA-binding domain superfamily/Winged helix DNA-binding domain"/>
    <property type="match status" value="1"/>
</dbReference>
<dbReference type="EMBL" id="SBII01000019">
    <property type="protein sequence ID" value="RWW91676.1"/>
    <property type="molecule type" value="Genomic_DNA"/>
</dbReference>
<dbReference type="SUPFAM" id="SSF46785">
    <property type="entry name" value="Winged helix' DNA-binding domain"/>
    <property type="match status" value="1"/>
</dbReference>
<keyword evidence="2" id="KW-1185">Reference proteome</keyword>
<dbReference type="Proteomes" id="UP000287527">
    <property type="component" value="Unassembled WGS sequence"/>
</dbReference>
<comment type="caution">
    <text evidence="1">The sequence shown here is derived from an EMBL/GenBank/DDBJ whole genome shotgun (WGS) entry which is preliminary data.</text>
</comment>
<dbReference type="InterPro" id="IPR036390">
    <property type="entry name" value="WH_DNA-bd_sf"/>
</dbReference>
<protein>
    <submittedName>
        <fullName evidence="1">Transcriptional regulator</fullName>
    </submittedName>
</protein>
<dbReference type="InterPro" id="IPR036388">
    <property type="entry name" value="WH-like_DNA-bd_sf"/>
</dbReference>
<reference evidence="1 2" key="1">
    <citation type="submission" date="2019-01" db="EMBL/GenBank/DDBJ databases">
        <title>Flavobacterium sp. nov.,isolated from freshwater.</title>
        <authorList>
            <person name="Zhang R."/>
            <person name="Du Z.-J."/>
        </authorList>
    </citation>
    <scope>NUCLEOTIDE SEQUENCE [LARGE SCALE GENOMIC DNA]</scope>
    <source>
        <strain evidence="1 2">1E403</strain>
    </source>
</reference>
<proteinExistence type="predicted"/>
<dbReference type="RefSeq" id="WP_128391478.1">
    <property type="nucleotide sequence ID" value="NZ_SBII01000019.1"/>
</dbReference>
<gene>
    <name evidence="1" type="ORF">EPI11_18490</name>
</gene>
<organism evidence="1 2">
    <name type="scientific">Flavobacterium cerinum</name>
    <dbReference type="NCBI Taxonomy" id="2502784"/>
    <lineage>
        <taxon>Bacteria</taxon>
        <taxon>Pseudomonadati</taxon>
        <taxon>Bacteroidota</taxon>
        <taxon>Flavobacteriia</taxon>
        <taxon>Flavobacteriales</taxon>
        <taxon>Flavobacteriaceae</taxon>
        <taxon>Flavobacterium</taxon>
    </lineage>
</organism>
<dbReference type="OrthoDB" id="155998at2"/>
<dbReference type="InterPro" id="IPR011991">
    <property type="entry name" value="ArsR-like_HTH"/>
</dbReference>
<evidence type="ECO:0000313" key="2">
    <source>
        <dbReference type="Proteomes" id="UP000287527"/>
    </source>
</evidence>
<name>A0A444GL79_9FLAO</name>